<dbReference type="Proteomes" id="UP000177693">
    <property type="component" value="Unassembled WGS sequence"/>
</dbReference>
<feature type="transmembrane region" description="Helical" evidence="1">
    <location>
        <begin position="7"/>
        <end position="28"/>
    </location>
</feature>
<proteinExistence type="predicted"/>
<evidence type="ECO:0000256" key="1">
    <source>
        <dbReference type="SAM" id="Phobius"/>
    </source>
</evidence>
<dbReference type="InterPro" id="IPR011460">
    <property type="entry name" value="Lcl_C"/>
</dbReference>
<keyword evidence="1" id="KW-1133">Transmembrane helix</keyword>
<keyword evidence="1" id="KW-0812">Transmembrane</keyword>
<dbReference type="Pfam" id="PF07603">
    <property type="entry name" value="Lcl_C"/>
    <property type="match status" value="1"/>
</dbReference>
<feature type="domain" description="Lcl C-terminal" evidence="2">
    <location>
        <begin position="329"/>
        <end position="449"/>
    </location>
</feature>
<comment type="caution">
    <text evidence="3">The sequence shown here is derived from an EMBL/GenBank/DDBJ whole genome shotgun (WGS) entry which is preliminary data.</text>
</comment>
<dbReference type="EMBL" id="MFVL01000002">
    <property type="protein sequence ID" value="OGJ02250.1"/>
    <property type="molecule type" value="Genomic_DNA"/>
</dbReference>
<evidence type="ECO:0000313" key="4">
    <source>
        <dbReference type="Proteomes" id="UP000177693"/>
    </source>
</evidence>
<dbReference type="AlphaFoldDB" id="A0A1F6Y799"/>
<evidence type="ECO:0000259" key="2">
    <source>
        <dbReference type="Pfam" id="PF07603"/>
    </source>
</evidence>
<name>A0A1F6Y799_9BACT</name>
<evidence type="ECO:0000313" key="3">
    <source>
        <dbReference type="EMBL" id="OGJ02250.1"/>
    </source>
</evidence>
<sequence>MKNKKNLTGIGIVLIIITILAVGGVVYAGTITPPSGTPAAQFYTLSEIYNFITSNTTATEGGHGFTFSDSLEGTGRTLTEIYSSLASLISADKVKSGTTYLNVAGSLVPNGGTATAAGLFNGLTAHLTGDWDLDTGTLDLACNTATFDGAGNLVATSYDGSGDGTNRFCMTASGDAVAGDLLTGLVAWVDGIALTGTMPDKEGDSASTAQSAAGGVNYFTAPTGFYDGDDRVSATDAEVATLDADVAAANILSGTTIFGVAGSASSGVSLANMYNGTSGAFTGGSQANGGADDYNNGGAAASGRYTGTWTACNAGNSYCGTSDSGADAKDDSTGLIWSLPCNGSGCATFSDSSVLTYSWDGTTDADNNSRTASQLCSDHAGWSLPHQKQLMQAYIDGSYGNLETAGVFRYHWSASTVSYTATSAWATYLSAGYTSSTNKTNSNYVRCVRLAP</sequence>
<reference evidence="3 4" key="1">
    <citation type="journal article" date="2016" name="Nat. Commun.">
        <title>Thousands of microbial genomes shed light on interconnected biogeochemical processes in an aquifer system.</title>
        <authorList>
            <person name="Anantharaman K."/>
            <person name="Brown C.T."/>
            <person name="Hug L.A."/>
            <person name="Sharon I."/>
            <person name="Castelle C.J."/>
            <person name="Probst A.J."/>
            <person name="Thomas B.C."/>
            <person name="Singh A."/>
            <person name="Wilkins M.J."/>
            <person name="Karaoz U."/>
            <person name="Brodie E.L."/>
            <person name="Williams K.H."/>
            <person name="Hubbard S.S."/>
            <person name="Banfield J.F."/>
        </authorList>
    </citation>
    <scope>NUCLEOTIDE SEQUENCE [LARGE SCALE GENOMIC DNA]</scope>
</reference>
<protein>
    <recommendedName>
        <fullName evidence="2">Lcl C-terminal domain-containing protein</fullName>
    </recommendedName>
</protein>
<organism evidence="3 4">
    <name type="scientific">Candidatus Nomurabacteria bacterium RIFCSPLOWO2_02_FULL_40_67</name>
    <dbReference type="NCBI Taxonomy" id="1801787"/>
    <lineage>
        <taxon>Bacteria</taxon>
        <taxon>Candidatus Nomuraibacteriota</taxon>
    </lineage>
</organism>
<accession>A0A1F6Y799</accession>
<gene>
    <name evidence="3" type="ORF">A3I23_01225</name>
</gene>
<keyword evidence="1" id="KW-0472">Membrane</keyword>